<proteinExistence type="predicted"/>
<comment type="caution">
    <text evidence="8">The sequence shown here is derived from an EMBL/GenBank/DDBJ whole genome shotgun (WGS) entry which is preliminary data.</text>
</comment>
<keyword evidence="4 6" id="KW-1133">Transmembrane helix</keyword>
<evidence type="ECO:0000313" key="8">
    <source>
        <dbReference type="EMBL" id="MCK9792177.1"/>
    </source>
</evidence>
<evidence type="ECO:0000313" key="9">
    <source>
        <dbReference type="Proteomes" id="UP001651050"/>
    </source>
</evidence>
<sequence length="285" mass="30702">MGVVVGLLLGAGLVCVWLSFWEPAVRLRRRSGRAAAVQDLLVQAGAPSVTPAGLWWFSALVGVVVLLAGLAVTRSPAIAACFALMAAVAPELLVRVRARRRRRDLREVWPEVVDHLASGVRAGLSLPEAVAQLSERGPAELREPFARFAADYRATGRFGECLDLLKARLADPVADRIVEALRLTREVGGTDLGRLLRTLSTFLREDARTRGELEARQSWTVNGARLAAAGPWVVLAFLATRPETAQAYNSAAGIAVLAAGAATSVAAYWLMRRIGRLPEEGRVLR</sequence>
<dbReference type="InterPro" id="IPR018076">
    <property type="entry name" value="T2SS_GspF_dom"/>
</dbReference>
<feature type="transmembrane region" description="Helical" evidence="6">
    <location>
        <begin position="53"/>
        <end position="71"/>
    </location>
</feature>
<evidence type="ECO:0000256" key="6">
    <source>
        <dbReference type="SAM" id="Phobius"/>
    </source>
</evidence>
<organism evidence="8 9">
    <name type="scientific">Isoptericola peretonis</name>
    <dbReference type="NCBI Taxonomy" id="2918523"/>
    <lineage>
        <taxon>Bacteria</taxon>
        <taxon>Bacillati</taxon>
        <taxon>Actinomycetota</taxon>
        <taxon>Actinomycetes</taxon>
        <taxon>Micrococcales</taxon>
        <taxon>Promicromonosporaceae</taxon>
        <taxon>Isoptericola</taxon>
    </lineage>
</organism>
<feature type="transmembrane region" description="Helical" evidence="6">
    <location>
        <begin position="251"/>
        <end position="271"/>
    </location>
</feature>
<keyword evidence="9" id="KW-1185">Reference proteome</keyword>
<protein>
    <submittedName>
        <fullName evidence="8">Type II secretion system F family protein</fullName>
    </submittedName>
</protein>
<reference evidence="8 9" key="1">
    <citation type="submission" date="2022-02" db="EMBL/GenBank/DDBJ databases">
        <title>The car tank lid bacteriome: a reservoir of bacteria with potential in bioremediation of fuel.</title>
        <authorList>
            <person name="Vidal-Verdu A."/>
            <person name="Gomez-Martinez D."/>
            <person name="Latorre-Perez A."/>
            <person name="Pereto J."/>
            <person name="Porcar M."/>
        </authorList>
    </citation>
    <scope>NUCLEOTIDE SEQUENCE [LARGE SCALE GENOMIC DNA]</scope>
    <source>
        <strain evidence="8 9">4D.3</strain>
    </source>
</reference>
<keyword evidence="2" id="KW-1003">Cell membrane</keyword>
<comment type="subcellular location">
    <subcellularLocation>
        <location evidence="1">Cell membrane</location>
        <topology evidence="1">Multi-pass membrane protein</topology>
    </subcellularLocation>
</comment>
<evidence type="ECO:0000256" key="3">
    <source>
        <dbReference type="ARBA" id="ARBA00022692"/>
    </source>
</evidence>
<evidence type="ECO:0000256" key="5">
    <source>
        <dbReference type="ARBA" id="ARBA00023136"/>
    </source>
</evidence>
<gene>
    <name evidence="8" type="ORF">M1843_00265</name>
</gene>
<dbReference type="Pfam" id="PF00482">
    <property type="entry name" value="T2SSF"/>
    <property type="match status" value="1"/>
</dbReference>
<feature type="transmembrane region" description="Helical" evidence="6">
    <location>
        <begin position="219"/>
        <end position="239"/>
    </location>
</feature>
<dbReference type="PANTHER" id="PTHR35007:SF2">
    <property type="entry name" value="PILUS ASSEMBLE PROTEIN"/>
    <property type="match status" value="1"/>
</dbReference>
<evidence type="ECO:0000256" key="2">
    <source>
        <dbReference type="ARBA" id="ARBA00022475"/>
    </source>
</evidence>
<dbReference type="RefSeq" id="WP_416342058.1">
    <property type="nucleotide sequence ID" value="NZ_JALQCY010000001.1"/>
</dbReference>
<name>A0ABT0IY64_9MICO</name>
<dbReference type="Proteomes" id="UP001651050">
    <property type="component" value="Unassembled WGS sequence"/>
</dbReference>
<feature type="domain" description="Type II secretion system protein GspF" evidence="7">
    <location>
        <begin position="114"/>
        <end position="238"/>
    </location>
</feature>
<keyword evidence="3 6" id="KW-0812">Transmembrane</keyword>
<feature type="transmembrane region" description="Helical" evidence="6">
    <location>
        <begin position="77"/>
        <end position="96"/>
    </location>
</feature>
<feature type="transmembrane region" description="Helical" evidence="6">
    <location>
        <begin position="6"/>
        <end position="25"/>
    </location>
</feature>
<evidence type="ECO:0000256" key="4">
    <source>
        <dbReference type="ARBA" id="ARBA00022989"/>
    </source>
</evidence>
<dbReference type="EMBL" id="JALQCY010000001">
    <property type="protein sequence ID" value="MCK9792177.1"/>
    <property type="molecule type" value="Genomic_DNA"/>
</dbReference>
<keyword evidence="5 6" id="KW-0472">Membrane</keyword>
<accession>A0ABT0IY64</accession>
<evidence type="ECO:0000256" key="1">
    <source>
        <dbReference type="ARBA" id="ARBA00004651"/>
    </source>
</evidence>
<dbReference type="PANTHER" id="PTHR35007">
    <property type="entry name" value="INTEGRAL MEMBRANE PROTEIN-RELATED"/>
    <property type="match status" value="1"/>
</dbReference>
<evidence type="ECO:0000259" key="7">
    <source>
        <dbReference type="Pfam" id="PF00482"/>
    </source>
</evidence>